<keyword evidence="5" id="KW-1185">Reference proteome</keyword>
<keyword evidence="1" id="KW-0862">Zinc</keyword>
<sequence>MGKGKGTRTRPPLAQRLKVPLLSRLKEPLLSRLGPRAIRVGGPAPRRDPPSTPLSSRSATPSLTNTEPVLLARLGLTSSSRKAYPPTTRTSSTLPSKRKCARLTASIDCVTPPCRADSQPQPALAVGPLANELGPRTPKMTPTSSTDPRASGSTLSSSLGASETRLTRRSSPPLLNATSRPQFPDEEWGNILSGRVVDLDRVLSSIFGHATPSKTVKTYGDWVTAWSATSEAVLFILPHLKADLDAYAKHIQAYFRSLPSEGIYPQRVINDFFAFSDLQLMWIHGPMVPDAPRPSGGNSGRSRRADGRPDARVRDPCNRWNAGSCPNSTSSCKYAHVCRKCRSNRHAEGSCTASD</sequence>
<comment type="caution">
    <text evidence="4">The sequence shown here is derived from an EMBL/GenBank/DDBJ whole genome shotgun (WGS) entry which is preliminary data.</text>
</comment>
<gene>
    <name evidence="4" type="ORF">BD626DRAFT_498363</name>
</gene>
<keyword evidence="1" id="KW-0863">Zinc-finger</keyword>
<evidence type="ECO:0000256" key="2">
    <source>
        <dbReference type="SAM" id="MobiDB-lite"/>
    </source>
</evidence>
<dbReference type="EMBL" id="VDMD01000012">
    <property type="protein sequence ID" value="TRM62764.1"/>
    <property type="molecule type" value="Genomic_DNA"/>
</dbReference>
<feature type="compositionally biased region" description="Low complexity" evidence="2">
    <location>
        <begin position="85"/>
        <end position="95"/>
    </location>
</feature>
<feature type="zinc finger region" description="C3H1-type" evidence="1">
    <location>
        <begin position="311"/>
        <end position="339"/>
    </location>
</feature>
<dbReference type="Proteomes" id="UP000320762">
    <property type="component" value="Unassembled WGS sequence"/>
</dbReference>
<dbReference type="OrthoDB" id="2355984at2759"/>
<name>A0A550CDA6_9AGAR</name>
<evidence type="ECO:0000313" key="4">
    <source>
        <dbReference type="EMBL" id="TRM62764.1"/>
    </source>
</evidence>
<dbReference type="PROSITE" id="PS50103">
    <property type="entry name" value="ZF_C3H1"/>
    <property type="match status" value="1"/>
</dbReference>
<feature type="region of interest" description="Disordered" evidence="2">
    <location>
        <begin position="113"/>
        <end position="180"/>
    </location>
</feature>
<evidence type="ECO:0000256" key="1">
    <source>
        <dbReference type="PROSITE-ProRule" id="PRU00723"/>
    </source>
</evidence>
<feature type="compositionally biased region" description="Low complexity" evidence="2">
    <location>
        <begin position="150"/>
        <end position="164"/>
    </location>
</feature>
<dbReference type="STRING" id="97359.A0A550CDA6"/>
<evidence type="ECO:0000259" key="3">
    <source>
        <dbReference type="PROSITE" id="PS50103"/>
    </source>
</evidence>
<proteinExistence type="predicted"/>
<dbReference type="AlphaFoldDB" id="A0A550CDA6"/>
<feature type="compositionally biased region" description="Basic and acidic residues" evidence="2">
    <location>
        <begin position="303"/>
        <end position="317"/>
    </location>
</feature>
<reference evidence="4 5" key="1">
    <citation type="journal article" date="2019" name="New Phytol.">
        <title>Comparative genomics reveals unique wood-decay strategies and fruiting body development in the Schizophyllaceae.</title>
        <authorList>
            <person name="Almasi E."/>
            <person name="Sahu N."/>
            <person name="Krizsan K."/>
            <person name="Balint B."/>
            <person name="Kovacs G.M."/>
            <person name="Kiss B."/>
            <person name="Cseklye J."/>
            <person name="Drula E."/>
            <person name="Henrissat B."/>
            <person name="Nagy I."/>
            <person name="Chovatia M."/>
            <person name="Adam C."/>
            <person name="LaButti K."/>
            <person name="Lipzen A."/>
            <person name="Riley R."/>
            <person name="Grigoriev I.V."/>
            <person name="Nagy L.G."/>
        </authorList>
    </citation>
    <scope>NUCLEOTIDE SEQUENCE [LARGE SCALE GENOMIC DNA]</scope>
    <source>
        <strain evidence="4 5">NL-1724</strain>
    </source>
</reference>
<feature type="region of interest" description="Disordered" evidence="2">
    <location>
        <begin position="289"/>
        <end position="331"/>
    </location>
</feature>
<dbReference type="InterPro" id="IPR000571">
    <property type="entry name" value="Znf_CCCH"/>
</dbReference>
<evidence type="ECO:0000313" key="5">
    <source>
        <dbReference type="Proteomes" id="UP000320762"/>
    </source>
</evidence>
<keyword evidence="1" id="KW-0479">Metal-binding</keyword>
<feature type="compositionally biased region" description="Polar residues" evidence="2">
    <location>
        <begin position="53"/>
        <end position="67"/>
    </location>
</feature>
<accession>A0A550CDA6</accession>
<organism evidence="4 5">
    <name type="scientific">Schizophyllum amplum</name>
    <dbReference type="NCBI Taxonomy" id="97359"/>
    <lineage>
        <taxon>Eukaryota</taxon>
        <taxon>Fungi</taxon>
        <taxon>Dikarya</taxon>
        <taxon>Basidiomycota</taxon>
        <taxon>Agaricomycotina</taxon>
        <taxon>Agaricomycetes</taxon>
        <taxon>Agaricomycetidae</taxon>
        <taxon>Agaricales</taxon>
        <taxon>Schizophyllaceae</taxon>
        <taxon>Schizophyllum</taxon>
    </lineage>
</organism>
<feature type="region of interest" description="Disordered" evidence="2">
    <location>
        <begin position="30"/>
        <end position="97"/>
    </location>
</feature>
<feature type="domain" description="C3H1-type" evidence="3">
    <location>
        <begin position="311"/>
        <end position="339"/>
    </location>
</feature>
<protein>
    <recommendedName>
        <fullName evidence="3">C3H1-type domain-containing protein</fullName>
    </recommendedName>
</protein>
<dbReference type="GO" id="GO:0008270">
    <property type="term" value="F:zinc ion binding"/>
    <property type="evidence" value="ECO:0007669"/>
    <property type="project" value="UniProtKB-KW"/>
</dbReference>